<dbReference type="GeneID" id="89959905"/>
<dbReference type="RefSeq" id="XP_064697308.1">
    <property type="nucleotide sequence ID" value="XM_064835373.1"/>
</dbReference>
<comment type="caution">
    <text evidence="9">The sequence shown here is derived from an EMBL/GenBank/DDBJ whole genome shotgun (WGS) entry which is preliminary data.</text>
</comment>
<dbReference type="InterPro" id="IPR011989">
    <property type="entry name" value="ARM-like"/>
</dbReference>
<dbReference type="InterPro" id="IPR049255">
    <property type="entry name" value="Apc1_N"/>
</dbReference>
<evidence type="ECO:0000313" key="10">
    <source>
        <dbReference type="Proteomes" id="UP001274830"/>
    </source>
</evidence>
<sequence>MAKVESLGIHTPVALPYLIREGLLPADPKKTSYRWQTYISGKDEDQIDEELLVTEHCVVWSQGKCIRNVYRFELEGEAVSQAILTQFAPSIGISGQESASKNGEHTYTTHSSLHGQPGNLSGEQIKPSTRPVRALVVFLKSKAHVYYLHGARHILDLPFEIERALPAPRGCLLQRKITRKLHVAPTPHLPSAPPNSFFSSQLRPQSSHLQSPTLVRSFGRPQPAKPSPRRGGGGIDGLLQDVLGSPAAAATDEVASLHSFTDPLASFGVVTTSYQHQKPRLSTKHRAGVSVDFEALAASEQMVYVSPDDELSASISPSTYAVLLVVTYNNDTQLLTVWHGWYIEEKSLRALFKQREAQKAAKARRRSSYMSVTAGTGATTPAVRARESFAAAGTLRPPTEHATAQHTAQLSRKSTRAEEEEAMASQMDPDYQPPVPSQPPTRETRRISSLNADLRTSQSAGVGSFTGAGGRRNASFGGHNDRKSFGHRKSRGSTPGSVFGRSLGPDDDLMDIDSSGNYEHDENLDSIVQHIRATFDAAGVDSVFGNVDDGYRRELVVRKLHSMSVSMRPAAGNPADTFRVATLRAPRLDNSSEDDVLGLYVQDMVRKEISHIVLTIKRRRIWPEMADSTTFPIPVVTHVGALKQTHDLLKLHDGRRAALLVLGQGLILSGNDTTLCPLPSQASYRVHNPFDVLTRSGSPGREAGKNRLIQPAQGSLVVTNAGAGAAYDEVDGSGVHHRRRLKLGADDRCVERLLTVCETVLPVSQAARVRATFCTAYAWVLANPDCLKDTSCSAEWIAFTATVLSFTTALLDNKARAALKLARLASGKQNGVEQMAIHLGRQQRQERALSSQPWSWLAASHAAAVSSSTVATRKDQLLSIAAALADDLSQISGAVSPRQTSVNAVNLLHGLHLFREEQKLSTLSGRTSSELALEPIIAQLGTWLGQQAWSGRAGLYYAIEGGGDDKWAFVKSSPPSQLYKRPMDEPTSVHQWFERALQGSDDRPFPDLVSVVAADLRSPPSEDFVRNAKGLMPKACALSAMMEETGALSVGPSRIVESLAKHQVDSNMLESLPQGLAAPFREAIARCEREPPTSWSQDLLQLVGREDLVIQDMAQSSTSAGAPVIYSDTNRDLQAICHALEQPVHAPKTREAARHGVSQLIFHQDRRLVDAAALMRYYSTQEAECAKQPDWSDGHHLDQQRNTIAHVTVRMWALPAGDGMIHYDCLTPLLTEKYIPHGFGSKCLMHPMGNVLHIDRTTLSEEKVGWAYFHAGVSGGLRISKQVKGIDTSWVAFNKPVELTNRHAGLLLALGLGGHLKSLAKWLSFKYLTPKHNMTSVGLLLGLSASYIGTMDSLITRMLSVHITRMLPPGAAELNVSAITQTAGLMGIGLLYYDTQHRRMSEIMLSELEYMEVEDPDSGPDRLRDESYRLAAGFALGLINLGKGKSLHGLHGMRLPERLLAVAIGPRPVRAVHVFDRATAGSIIALTLIYMKTGDKGIAAKVDIPDAAAQFEHVRPDMLLLRAMARHIIIWDEIKTVHRNPQNRTSPGWIESNLPACYQSTYRALSSTKLKQPLQTTDVPFYNILTGLAWALGLKYAGSGNEDARDEVLSALDLLYHVAGESYYYDAKLTRATVRRCVDVLALVAATIMAGTGDLQTFRYLRRLHGRTDAETPYGSHMAAHLAIGVLFMGGGTYTFGTSNLAIASLICAFYPLFPADVHDNRVHLQAFRHFWVFAAEARCLVVEDVDTGRPIRMPVKVSMRDGSKKVLTAPCLLPELDTIALIQTTDSVYWPLTLDFANQPSHLEAFRSNQTVHIRRCPAAEAHGTVFSATLAAVNDASQSALSQPLASNNLWQSLFTLPALKDLDTADWELVLPPDVHSSTHLDERGTVVDDRLILGRDAEDSDVDRLRALKVLFTWAEKVKVEGGGEMRWLGDEVVQKLRARIEERSRLAA</sequence>
<accession>A0AAE0WSV2</accession>
<feature type="region of interest" description="Disordered" evidence="6">
    <location>
        <begin position="394"/>
        <end position="508"/>
    </location>
</feature>
<keyword evidence="5" id="KW-0131">Cell cycle</keyword>
<dbReference type="GO" id="GO:0070979">
    <property type="term" value="P:protein K11-linked ubiquitination"/>
    <property type="evidence" value="ECO:0007669"/>
    <property type="project" value="TreeGrafter"/>
</dbReference>
<keyword evidence="4" id="KW-0498">Mitosis</keyword>
<dbReference type="Pfam" id="PF21282">
    <property type="entry name" value="APC1_3rd"/>
    <property type="match status" value="1"/>
</dbReference>
<feature type="domain" description="Anaphase-promoting complex subunit 1 N-terminal" evidence="7">
    <location>
        <begin position="30"/>
        <end position="802"/>
    </location>
</feature>
<keyword evidence="2" id="KW-0132">Cell division</keyword>
<evidence type="ECO:0000259" key="8">
    <source>
        <dbReference type="Pfam" id="PF21282"/>
    </source>
</evidence>
<dbReference type="InterPro" id="IPR024990">
    <property type="entry name" value="Apc1"/>
</dbReference>
<feature type="region of interest" description="Disordered" evidence="6">
    <location>
        <begin position="184"/>
        <end position="237"/>
    </location>
</feature>
<evidence type="ECO:0000256" key="1">
    <source>
        <dbReference type="ARBA" id="ARBA00010547"/>
    </source>
</evidence>
<evidence type="ECO:0000256" key="6">
    <source>
        <dbReference type="SAM" id="MobiDB-lite"/>
    </source>
</evidence>
<keyword evidence="3" id="KW-0677">Repeat</keyword>
<evidence type="ECO:0000256" key="3">
    <source>
        <dbReference type="ARBA" id="ARBA00022737"/>
    </source>
</evidence>
<dbReference type="Gene3D" id="1.25.10.10">
    <property type="entry name" value="Leucine-rich Repeat Variant"/>
    <property type="match status" value="2"/>
</dbReference>
<dbReference type="GO" id="GO:0005680">
    <property type="term" value="C:anaphase-promoting complex"/>
    <property type="evidence" value="ECO:0007669"/>
    <property type="project" value="InterPro"/>
</dbReference>
<reference evidence="9" key="1">
    <citation type="submission" date="2023-07" db="EMBL/GenBank/DDBJ databases">
        <title>Black Yeasts Isolated from many extreme environments.</title>
        <authorList>
            <person name="Coleine C."/>
            <person name="Stajich J.E."/>
            <person name="Selbmann L."/>
        </authorList>
    </citation>
    <scope>NUCLEOTIDE SEQUENCE</scope>
    <source>
        <strain evidence="9">CCFEE 5485</strain>
    </source>
</reference>
<dbReference type="PANTHER" id="PTHR12827:SF3">
    <property type="entry name" value="ANAPHASE-PROMOTING COMPLEX SUBUNIT 1"/>
    <property type="match status" value="1"/>
</dbReference>
<feature type="domain" description="Anaphase-promoting complex subunit 1 beta-sandwich" evidence="8">
    <location>
        <begin position="1739"/>
        <end position="1812"/>
    </location>
</feature>
<feature type="region of interest" description="Disordered" evidence="6">
    <location>
        <begin position="95"/>
        <end position="126"/>
    </location>
</feature>
<dbReference type="GO" id="GO:0007091">
    <property type="term" value="P:metaphase/anaphase transition of mitotic cell cycle"/>
    <property type="evidence" value="ECO:0007669"/>
    <property type="project" value="TreeGrafter"/>
</dbReference>
<comment type="similarity">
    <text evidence="1">Belongs to the APC1 family.</text>
</comment>
<dbReference type="FunFam" id="1.25.10.10:FF:000435">
    <property type="entry name" value="Ubiquitin ligase subunit"/>
    <property type="match status" value="1"/>
</dbReference>
<feature type="compositionally biased region" description="Polar residues" evidence="6">
    <location>
        <begin position="447"/>
        <end position="461"/>
    </location>
</feature>
<proteinExistence type="inferred from homology"/>
<feature type="compositionally biased region" description="Polar residues" evidence="6">
    <location>
        <begin position="402"/>
        <end position="412"/>
    </location>
</feature>
<dbReference type="GO" id="GO:0031145">
    <property type="term" value="P:anaphase-promoting complex-dependent catabolic process"/>
    <property type="evidence" value="ECO:0007669"/>
    <property type="project" value="TreeGrafter"/>
</dbReference>
<dbReference type="Pfam" id="PF12859">
    <property type="entry name" value="ANAPC1"/>
    <property type="match status" value="1"/>
</dbReference>
<evidence type="ECO:0000259" key="7">
    <source>
        <dbReference type="Pfam" id="PF12859"/>
    </source>
</evidence>
<keyword evidence="10" id="KW-1185">Reference proteome</keyword>
<feature type="compositionally biased region" description="Polar residues" evidence="6">
    <location>
        <begin position="194"/>
        <end position="214"/>
    </location>
</feature>
<dbReference type="PANTHER" id="PTHR12827">
    <property type="entry name" value="MEIOTIC CHECKPOINT REGULATOR TSG24 FAMILY MEMBER"/>
    <property type="match status" value="1"/>
</dbReference>
<dbReference type="EMBL" id="JAUTXT010000007">
    <property type="protein sequence ID" value="KAK3677202.1"/>
    <property type="molecule type" value="Genomic_DNA"/>
</dbReference>
<dbReference type="GO" id="GO:0051301">
    <property type="term" value="P:cell division"/>
    <property type="evidence" value="ECO:0007669"/>
    <property type="project" value="UniProtKB-KW"/>
</dbReference>
<evidence type="ECO:0000256" key="2">
    <source>
        <dbReference type="ARBA" id="ARBA00022618"/>
    </source>
</evidence>
<dbReference type="GO" id="GO:0060090">
    <property type="term" value="F:molecular adaptor activity"/>
    <property type="evidence" value="ECO:0007669"/>
    <property type="project" value="TreeGrafter"/>
</dbReference>
<gene>
    <name evidence="9" type="primary">APC1</name>
    <name evidence="9" type="ORF">LTR78_002740</name>
</gene>
<evidence type="ECO:0000256" key="4">
    <source>
        <dbReference type="ARBA" id="ARBA00022776"/>
    </source>
</evidence>
<dbReference type="InterPro" id="IPR048971">
    <property type="entry name" value="Apc1_3rd"/>
</dbReference>
<evidence type="ECO:0000313" key="9">
    <source>
        <dbReference type="EMBL" id="KAK3677202.1"/>
    </source>
</evidence>
<name>A0AAE0WSV2_9PEZI</name>
<protein>
    <submittedName>
        <fullName evidence="9">Anaphase-promoting complex subunit 1</fullName>
    </submittedName>
</protein>
<evidence type="ECO:0000256" key="5">
    <source>
        <dbReference type="ARBA" id="ARBA00023306"/>
    </source>
</evidence>
<dbReference type="Proteomes" id="UP001274830">
    <property type="component" value="Unassembled WGS sequence"/>
</dbReference>
<feature type="compositionally biased region" description="Polar residues" evidence="6">
    <location>
        <begin position="95"/>
        <end position="122"/>
    </location>
</feature>
<organism evidence="9 10">
    <name type="scientific">Recurvomyces mirabilis</name>
    <dbReference type="NCBI Taxonomy" id="574656"/>
    <lineage>
        <taxon>Eukaryota</taxon>
        <taxon>Fungi</taxon>
        <taxon>Dikarya</taxon>
        <taxon>Ascomycota</taxon>
        <taxon>Pezizomycotina</taxon>
        <taxon>Dothideomycetes</taxon>
        <taxon>Dothideomycetidae</taxon>
        <taxon>Mycosphaerellales</taxon>
        <taxon>Teratosphaeriaceae</taxon>
        <taxon>Recurvomyces</taxon>
    </lineage>
</organism>